<dbReference type="RefSeq" id="XP_022320255.1">
    <property type="nucleotide sequence ID" value="XM_022464547.1"/>
</dbReference>
<protein>
    <submittedName>
        <fullName evidence="8">Tetraspanin-9-like</fullName>
    </submittedName>
</protein>
<accession>A0A8B8CXA3</accession>
<feature type="transmembrane region" description="Helical" evidence="5">
    <location>
        <begin position="43"/>
        <end position="63"/>
    </location>
</feature>
<dbReference type="InterPro" id="IPR008952">
    <property type="entry name" value="Tetraspanin_EC2_sf"/>
</dbReference>
<dbReference type="KEGG" id="cvn:111122681"/>
<dbReference type="SUPFAM" id="SSF48652">
    <property type="entry name" value="Tetraspanin"/>
    <property type="match status" value="1"/>
</dbReference>
<comment type="subcellular location">
    <subcellularLocation>
        <location evidence="1">Membrane</location>
        <topology evidence="1">Multi-pass membrane protein</topology>
    </subcellularLocation>
</comment>
<dbReference type="PANTHER" id="PTHR19282:SF456">
    <property type="entry name" value="CD63 MOLECULE"/>
    <property type="match status" value="1"/>
</dbReference>
<feature type="transmembrane region" description="Helical" evidence="5">
    <location>
        <begin position="75"/>
        <end position="100"/>
    </location>
</feature>
<name>A0A8B8CXA3_CRAVI</name>
<dbReference type="InterPro" id="IPR018499">
    <property type="entry name" value="Tetraspanin/Peripherin"/>
</dbReference>
<keyword evidence="4 5" id="KW-0472">Membrane</keyword>
<keyword evidence="6" id="KW-0732">Signal</keyword>
<dbReference type="OrthoDB" id="6133340at2759"/>
<dbReference type="Proteomes" id="UP000694844">
    <property type="component" value="Chromosome 3"/>
</dbReference>
<dbReference type="Pfam" id="PF00335">
    <property type="entry name" value="Tetraspanin"/>
    <property type="match status" value="1"/>
</dbReference>
<evidence type="ECO:0000313" key="7">
    <source>
        <dbReference type="Proteomes" id="UP000694844"/>
    </source>
</evidence>
<keyword evidence="2 5" id="KW-0812">Transmembrane</keyword>
<sequence length="258" mass="29019">MAGLALAILGALMLYRVSALNSDKMQPLLDVLSLGSFQLGKFATSISSLFIIVGMSIVTVSCLEFNGAYRQNKCFLIPFDISLLLYILVEVTLIVLYFTVKSKVETELKEKMLTSLHTDFYYYLYHMGHHPISTGWNDMFMELDCCAVNGVINATNDFDKIYAWGLSQNIPKSCCVNVDEASMIYAPINCHTYVEEGTFNTKGCYDELRDRIFPTTIIWVAIGIIPLEIMALIFQRLAANHTKNQIEDATKNQIEDAT</sequence>
<dbReference type="GeneID" id="111122681"/>
<evidence type="ECO:0000313" key="8">
    <source>
        <dbReference type="RefSeq" id="XP_022320255.1"/>
    </source>
</evidence>
<dbReference type="PRINTS" id="PR00259">
    <property type="entry name" value="TMFOUR"/>
</dbReference>
<dbReference type="GO" id="GO:0005886">
    <property type="term" value="C:plasma membrane"/>
    <property type="evidence" value="ECO:0007669"/>
    <property type="project" value="TreeGrafter"/>
</dbReference>
<gene>
    <name evidence="8" type="primary">LOC111122681</name>
</gene>
<keyword evidence="3 5" id="KW-1133">Transmembrane helix</keyword>
<evidence type="ECO:0000256" key="2">
    <source>
        <dbReference type="ARBA" id="ARBA00022692"/>
    </source>
</evidence>
<evidence type="ECO:0000256" key="4">
    <source>
        <dbReference type="ARBA" id="ARBA00023136"/>
    </source>
</evidence>
<evidence type="ECO:0000256" key="6">
    <source>
        <dbReference type="SAM" id="SignalP"/>
    </source>
</evidence>
<feature type="transmembrane region" description="Helical" evidence="5">
    <location>
        <begin position="216"/>
        <end position="234"/>
    </location>
</feature>
<dbReference type="PANTHER" id="PTHR19282">
    <property type="entry name" value="TETRASPANIN"/>
    <property type="match status" value="1"/>
</dbReference>
<evidence type="ECO:0000256" key="5">
    <source>
        <dbReference type="SAM" id="Phobius"/>
    </source>
</evidence>
<reference evidence="8" key="1">
    <citation type="submission" date="2025-08" db="UniProtKB">
        <authorList>
            <consortium name="RefSeq"/>
        </authorList>
    </citation>
    <scope>IDENTIFICATION</scope>
    <source>
        <tissue evidence="8">Whole sample</tissue>
    </source>
</reference>
<proteinExistence type="predicted"/>
<evidence type="ECO:0000256" key="1">
    <source>
        <dbReference type="ARBA" id="ARBA00004141"/>
    </source>
</evidence>
<feature type="chain" id="PRO_5034861027" evidence="6">
    <location>
        <begin position="20"/>
        <end position="258"/>
    </location>
</feature>
<evidence type="ECO:0000256" key="3">
    <source>
        <dbReference type="ARBA" id="ARBA00022989"/>
    </source>
</evidence>
<feature type="signal peptide" evidence="6">
    <location>
        <begin position="1"/>
        <end position="19"/>
    </location>
</feature>
<organism evidence="7 8">
    <name type="scientific">Crassostrea virginica</name>
    <name type="common">Eastern oyster</name>
    <dbReference type="NCBI Taxonomy" id="6565"/>
    <lineage>
        <taxon>Eukaryota</taxon>
        <taxon>Metazoa</taxon>
        <taxon>Spiralia</taxon>
        <taxon>Lophotrochozoa</taxon>
        <taxon>Mollusca</taxon>
        <taxon>Bivalvia</taxon>
        <taxon>Autobranchia</taxon>
        <taxon>Pteriomorphia</taxon>
        <taxon>Ostreida</taxon>
        <taxon>Ostreoidea</taxon>
        <taxon>Ostreidae</taxon>
        <taxon>Crassostrea</taxon>
    </lineage>
</organism>
<keyword evidence="7" id="KW-1185">Reference proteome</keyword>
<dbReference type="AlphaFoldDB" id="A0A8B8CXA3"/>
<dbReference type="Gene3D" id="1.10.1450.10">
    <property type="entry name" value="Tetraspanin"/>
    <property type="match status" value="1"/>
</dbReference>